<dbReference type="GO" id="GO:0009898">
    <property type="term" value="C:cytoplasmic side of plasma membrane"/>
    <property type="evidence" value="ECO:0007669"/>
    <property type="project" value="UniProtKB-ARBA"/>
</dbReference>
<dbReference type="SUPFAM" id="SSF55718">
    <property type="entry name" value="SCP-like"/>
    <property type="match status" value="1"/>
</dbReference>
<keyword evidence="2" id="KW-1133">Transmembrane helix</keyword>
<comment type="caution">
    <text evidence="4">The sequence shown here is derived from an EMBL/GenBank/DDBJ whole genome shotgun (WGS) entry which is preliminary data.</text>
</comment>
<dbReference type="Gene3D" id="3.30.479.30">
    <property type="entry name" value="Band 7 domain"/>
    <property type="match status" value="1"/>
</dbReference>
<dbReference type="Pfam" id="PF02036">
    <property type="entry name" value="SCP2"/>
    <property type="match status" value="1"/>
</dbReference>
<comment type="similarity">
    <text evidence="1">Belongs to the band 7/mec-2 family.</text>
</comment>
<dbReference type="FunFam" id="3.30.479.30:FF:000004">
    <property type="entry name" value="Putative membrane protease family, stomatin"/>
    <property type="match status" value="1"/>
</dbReference>
<dbReference type="InterPro" id="IPR001107">
    <property type="entry name" value="Band_7"/>
</dbReference>
<dbReference type="EMBL" id="CAJFCJ010000019">
    <property type="protein sequence ID" value="CAD5123461.1"/>
    <property type="molecule type" value="Genomic_DNA"/>
</dbReference>
<evidence type="ECO:0000259" key="3">
    <source>
        <dbReference type="SMART" id="SM00244"/>
    </source>
</evidence>
<dbReference type="Pfam" id="PF01145">
    <property type="entry name" value="Band_7"/>
    <property type="match status" value="1"/>
</dbReference>
<accession>A0A7I8W5H0</accession>
<evidence type="ECO:0000313" key="5">
    <source>
        <dbReference type="Proteomes" id="UP000549394"/>
    </source>
</evidence>
<dbReference type="InterPro" id="IPR036013">
    <property type="entry name" value="Band_7/SPFH_dom_sf"/>
</dbReference>
<organism evidence="4 5">
    <name type="scientific">Dimorphilus gyrociliatus</name>
    <dbReference type="NCBI Taxonomy" id="2664684"/>
    <lineage>
        <taxon>Eukaryota</taxon>
        <taxon>Metazoa</taxon>
        <taxon>Spiralia</taxon>
        <taxon>Lophotrochozoa</taxon>
        <taxon>Annelida</taxon>
        <taxon>Polychaeta</taxon>
        <taxon>Polychaeta incertae sedis</taxon>
        <taxon>Dinophilidae</taxon>
        <taxon>Dimorphilus</taxon>
    </lineage>
</organism>
<dbReference type="PANTHER" id="PTHR10264">
    <property type="entry name" value="BAND 7 PROTEIN-RELATED"/>
    <property type="match status" value="1"/>
</dbReference>
<dbReference type="Proteomes" id="UP000549394">
    <property type="component" value="Unassembled WGS sequence"/>
</dbReference>
<dbReference type="SMART" id="SM00244">
    <property type="entry name" value="PHB"/>
    <property type="match status" value="1"/>
</dbReference>
<evidence type="ECO:0000256" key="1">
    <source>
        <dbReference type="ARBA" id="ARBA00008164"/>
    </source>
</evidence>
<dbReference type="AlphaFoldDB" id="A0A7I8W5H0"/>
<keyword evidence="5" id="KW-1185">Reference proteome</keyword>
<sequence>MNSKSVRYKQIPLADEDESAIQFHSSFSYASIMDYSSAFKYSSQNTPVADDEEPSKSYGMILYICSKIILVFSIAIIIVTMPISLLFTLRTVRENENLVVFRLGRYYKTYKPGIRFRIPWLDKCTRVQMQQKAFSIPPQKLLTQDGAALQVGADVFYRISQPVQYISSVKDLNHSLRELSHSILCSELSQRYLSDIESNKNEVVNATRNSIMKFSQDWGVTVERVELGDILVVEGSKNPLSQISPSLQAIGSILLPPGATRPTQVLGSSKPAEKVEQEENIDSLIGKIRNILDKELVREISAIYSFSIAQEDTNTTLNYFLDLKNGTGSIGEGSIKSPDVTFTLTSNTLKKLLDGEGSAFDAYMNGELGVEGSLLQARKLDTLVDRYKNKVCIA</sequence>
<name>A0A7I8W5H0_9ANNE</name>
<protein>
    <submittedName>
        <fullName evidence="4">DgyrCDS11807</fullName>
    </submittedName>
</protein>
<feature type="domain" description="Band 7" evidence="3">
    <location>
        <begin position="87"/>
        <end position="251"/>
    </location>
</feature>
<evidence type="ECO:0000256" key="2">
    <source>
        <dbReference type="SAM" id="Phobius"/>
    </source>
</evidence>
<feature type="transmembrane region" description="Helical" evidence="2">
    <location>
        <begin position="68"/>
        <end position="89"/>
    </location>
</feature>
<dbReference type="InterPro" id="IPR036527">
    <property type="entry name" value="SCP2_sterol-bd_dom_sf"/>
</dbReference>
<dbReference type="OrthoDB" id="3592703at2759"/>
<dbReference type="SUPFAM" id="SSF117892">
    <property type="entry name" value="Band 7/SPFH domain"/>
    <property type="match status" value="1"/>
</dbReference>
<evidence type="ECO:0000313" key="4">
    <source>
        <dbReference type="EMBL" id="CAD5123461.1"/>
    </source>
</evidence>
<dbReference type="PANTHER" id="PTHR10264:SF130">
    <property type="entry name" value="STOMATIN-LIKE PROTEIN 1"/>
    <property type="match status" value="1"/>
</dbReference>
<keyword evidence="2" id="KW-0812">Transmembrane</keyword>
<dbReference type="InterPro" id="IPR001972">
    <property type="entry name" value="Stomatin_HflK_fam"/>
</dbReference>
<dbReference type="Gene3D" id="3.30.1050.10">
    <property type="entry name" value="SCP2 sterol-binding domain"/>
    <property type="match status" value="1"/>
</dbReference>
<dbReference type="InterPro" id="IPR043202">
    <property type="entry name" value="Band-7_stomatin-like"/>
</dbReference>
<dbReference type="PRINTS" id="PR00721">
    <property type="entry name" value="STOMATIN"/>
</dbReference>
<keyword evidence="2" id="KW-0472">Membrane</keyword>
<proteinExistence type="inferred from homology"/>
<dbReference type="InterPro" id="IPR003033">
    <property type="entry name" value="SCP2_sterol-bd_dom"/>
</dbReference>
<reference evidence="4 5" key="1">
    <citation type="submission" date="2020-08" db="EMBL/GenBank/DDBJ databases">
        <authorList>
            <person name="Hejnol A."/>
        </authorList>
    </citation>
    <scope>NUCLEOTIDE SEQUENCE [LARGE SCALE GENOMIC DNA]</scope>
</reference>
<gene>
    <name evidence="4" type="ORF">DGYR_LOCUS11140</name>
</gene>